<dbReference type="PANTHER" id="PTHR37707:SF1">
    <property type="entry name" value="MATERNAL EFFECT EMBRYO ARREST 9"/>
    <property type="match status" value="1"/>
</dbReference>
<comment type="caution">
    <text evidence="1">The sequence shown here is derived from an EMBL/GenBank/DDBJ whole genome shotgun (WGS) entry which is preliminary data.</text>
</comment>
<reference evidence="1 2" key="1">
    <citation type="journal article" date="2023" name="Hortic Res">
        <title>Pangenome of water caltrop reveals structural variations and asymmetric subgenome divergence after allopolyploidization.</title>
        <authorList>
            <person name="Zhang X."/>
            <person name="Chen Y."/>
            <person name="Wang L."/>
            <person name="Yuan Y."/>
            <person name="Fang M."/>
            <person name="Shi L."/>
            <person name="Lu R."/>
            <person name="Comes H.P."/>
            <person name="Ma Y."/>
            <person name="Chen Y."/>
            <person name="Huang G."/>
            <person name="Zhou Y."/>
            <person name="Zheng Z."/>
            <person name="Qiu Y."/>
        </authorList>
    </citation>
    <scope>NUCLEOTIDE SEQUENCE [LARGE SCALE GENOMIC DNA]</scope>
    <source>
        <tissue evidence="1">Roots</tissue>
    </source>
</reference>
<organism evidence="1 2">
    <name type="scientific">Trapa incisa</name>
    <dbReference type="NCBI Taxonomy" id="236973"/>
    <lineage>
        <taxon>Eukaryota</taxon>
        <taxon>Viridiplantae</taxon>
        <taxon>Streptophyta</taxon>
        <taxon>Embryophyta</taxon>
        <taxon>Tracheophyta</taxon>
        <taxon>Spermatophyta</taxon>
        <taxon>Magnoliopsida</taxon>
        <taxon>eudicotyledons</taxon>
        <taxon>Gunneridae</taxon>
        <taxon>Pentapetalae</taxon>
        <taxon>rosids</taxon>
        <taxon>malvids</taxon>
        <taxon>Myrtales</taxon>
        <taxon>Lythraceae</taxon>
        <taxon>Trapa</taxon>
    </lineage>
</organism>
<evidence type="ECO:0000313" key="2">
    <source>
        <dbReference type="Proteomes" id="UP001345219"/>
    </source>
</evidence>
<keyword evidence="2" id="KW-1185">Reference proteome</keyword>
<gene>
    <name evidence="1" type="ORF">SAY87_014177</name>
</gene>
<dbReference type="AlphaFoldDB" id="A0AAN7JD65"/>
<accession>A0AAN7JD65</accession>
<dbReference type="Proteomes" id="UP001345219">
    <property type="component" value="Chromosome 12"/>
</dbReference>
<proteinExistence type="predicted"/>
<dbReference type="EMBL" id="JAXIOK010000019">
    <property type="protein sequence ID" value="KAK4747591.1"/>
    <property type="molecule type" value="Genomic_DNA"/>
</dbReference>
<sequence>MEALMEQFSSLSDQALGDRSFDPSKIEDLMRLFEVEAHESWAATEVEAHELWAATELEARVEEIKAEVALHSAMEEFRRFNA</sequence>
<dbReference type="PANTHER" id="PTHR37707">
    <property type="entry name" value="MATERNAL EFFECT EMBRYO ARREST 9"/>
    <property type="match status" value="1"/>
</dbReference>
<evidence type="ECO:0000313" key="1">
    <source>
        <dbReference type="EMBL" id="KAK4747591.1"/>
    </source>
</evidence>
<protein>
    <submittedName>
        <fullName evidence="1">Uncharacterized protein</fullName>
    </submittedName>
</protein>
<name>A0AAN7JD65_9MYRT</name>